<dbReference type="SUPFAM" id="SSF103473">
    <property type="entry name" value="MFS general substrate transporter"/>
    <property type="match status" value="1"/>
</dbReference>
<feature type="transmembrane region" description="Helical" evidence="9">
    <location>
        <begin position="135"/>
        <end position="160"/>
    </location>
</feature>
<organism evidence="10 11">
    <name type="scientific">Streptomyces mashuensis</name>
    <dbReference type="NCBI Taxonomy" id="33904"/>
    <lineage>
        <taxon>Bacteria</taxon>
        <taxon>Bacillati</taxon>
        <taxon>Actinomycetota</taxon>
        <taxon>Actinomycetes</taxon>
        <taxon>Kitasatosporales</taxon>
        <taxon>Streptomycetaceae</taxon>
        <taxon>Streptomyces</taxon>
    </lineage>
</organism>
<evidence type="ECO:0000256" key="1">
    <source>
        <dbReference type="ARBA" id="ARBA00004651"/>
    </source>
</evidence>
<gene>
    <name evidence="10" type="ORF">GCM10010218_51590</name>
</gene>
<dbReference type="GO" id="GO:0035443">
    <property type="term" value="P:tripeptide transmembrane transport"/>
    <property type="evidence" value="ECO:0007669"/>
    <property type="project" value="UniProtKB-ARBA"/>
</dbReference>
<reference evidence="10" key="2">
    <citation type="submission" date="2020-09" db="EMBL/GenBank/DDBJ databases">
        <authorList>
            <person name="Sun Q."/>
            <person name="Ohkuma M."/>
        </authorList>
    </citation>
    <scope>NUCLEOTIDE SEQUENCE</scope>
    <source>
        <strain evidence="10">JCM 4059</strain>
    </source>
</reference>
<feature type="transmembrane region" description="Helical" evidence="9">
    <location>
        <begin position="453"/>
        <end position="473"/>
    </location>
</feature>
<comment type="subcellular location">
    <subcellularLocation>
        <location evidence="1">Cell membrane</location>
        <topology evidence="1">Multi-pass membrane protein</topology>
    </subcellularLocation>
</comment>
<dbReference type="AlphaFoldDB" id="A0A919B7L7"/>
<feature type="transmembrane region" description="Helical" evidence="9">
    <location>
        <begin position="199"/>
        <end position="221"/>
    </location>
</feature>
<feature type="transmembrane region" description="Helical" evidence="9">
    <location>
        <begin position="112"/>
        <end position="129"/>
    </location>
</feature>
<evidence type="ECO:0000256" key="3">
    <source>
        <dbReference type="ARBA" id="ARBA00022448"/>
    </source>
</evidence>
<accession>A0A919B7L7</accession>
<evidence type="ECO:0000313" key="11">
    <source>
        <dbReference type="Proteomes" id="UP000638313"/>
    </source>
</evidence>
<evidence type="ECO:0000256" key="4">
    <source>
        <dbReference type="ARBA" id="ARBA00022475"/>
    </source>
</evidence>
<evidence type="ECO:0000256" key="5">
    <source>
        <dbReference type="ARBA" id="ARBA00022692"/>
    </source>
</evidence>
<dbReference type="CDD" id="cd17346">
    <property type="entry name" value="MFS_DtpA_like"/>
    <property type="match status" value="1"/>
</dbReference>
<feature type="transmembrane region" description="Helical" evidence="9">
    <location>
        <begin position="419"/>
        <end position="441"/>
    </location>
</feature>
<feature type="transmembrane region" description="Helical" evidence="9">
    <location>
        <begin position="267"/>
        <end position="289"/>
    </location>
</feature>
<evidence type="ECO:0000256" key="6">
    <source>
        <dbReference type="ARBA" id="ARBA00022989"/>
    </source>
</evidence>
<evidence type="ECO:0000256" key="8">
    <source>
        <dbReference type="SAM" id="MobiDB-lite"/>
    </source>
</evidence>
<evidence type="ECO:0000313" key="10">
    <source>
        <dbReference type="EMBL" id="GHF63857.1"/>
    </source>
</evidence>
<dbReference type="Gene3D" id="1.20.1250.20">
    <property type="entry name" value="MFS general substrate transporter like domains"/>
    <property type="match status" value="1"/>
</dbReference>
<dbReference type="InterPro" id="IPR036259">
    <property type="entry name" value="MFS_trans_sf"/>
</dbReference>
<feature type="transmembrane region" description="Helical" evidence="9">
    <location>
        <begin position="242"/>
        <end position="261"/>
    </location>
</feature>
<dbReference type="EMBL" id="BNBD01000013">
    <property type="protein sequence ID" value="GHF63857.1"/>
    <property type="molecule type" value="Genomic_DNA"/>
</dbReference>
<dbReference type="InterPro" id="IPR050171">
    <property type="entry name" value="MFS_Transporters"/>
</dbReference>
<protein>
    <submittedName>
        <fullName evidence="10">MFS transporter</fullName>
    </submittedName>
</protein>
<proteinExistence type="inferred from homology"/>
<dbReference type="PANTHER" id="PTHR23517:SF15">
    <property type="entry name" value="PROTON-DEPENDENT OLIGOPEPTIDE FAMILY TRANSPORT PROTEIN"/>
    <property type="match status" value="1"/>
</dbReference>
<evidence type="ECO:0000256" key="7">
    <source>
        <dbReference type="ARBA" id="ARBA00023136"/>
    </source>
</evidence>
<dbReference type="GO" id="GO:0005886">
    <property type="term" value="C:plasma membrane"/>
    <property type="evidence" value="ECO:0007669"/>
    <property type="project" value="UniProtKB-SubCell"/>
</dbReference>
<keyword evidence="6 9" id="KW-1133">Transmembrane helix</keyword>
<feature type="transmembrane region" description="Helical" evidence="9">
    <location>
        <begin position="44"/>
        <end position="61"/>
    </location>
</feature>
<dbReference type="GO" id="GO:0015333">
    <property type="term" value="F:peptide:proton symporter activity"/>
    <property type="evidence" value="ECO:0007669"/>
    <property type="project" value="UniProtKB-ARBA"/>
</dbReference>
<evidence type="ECO:0000256" key="2">
    <source>
        <dbReference type="ARBA" id="ARBA00005982"/>
    </source>
</evidence>
<dbReference type="InterPro" id="IPR005279">
    <property type="entry name" value="Dipep/tripep_permease"/>
</dbReference>
<dbReference type="InterPro" id="IPR000109">
    <property type="entry name" value="POT_fam"/>
</dbReference>
<feature type="transmembrane region" description="Helical" evidence="9">
    <location>
        <begin position="81"/>
        <end position="100"/>
    </location>
</feature>
<keyword evidence="3" id="KW-0813">Transport</keyword>
<dbReference type="Proteomes" id="UP000638313">
    <property type="component" value="Unassembled WGS sequence"/>
</dbReference>
<sequence>MASSLTKDTTKAENKTTPPAGGKTFFGHPRGLAPLFMTEMWERFSYYGMRALLVIYLIAGGPDAKPGSQGGGLGMSEANAVAIYSVYVAMVYLLAMPGGWFGDRVWGPRKTVAIAGGVIMTGHLCLALPGQAAFFAGLALVAMGSGLLKSNISTMVGHLYDGPKDPRRDGGFTIFYMGVNTGAFAAPLVIGTVGQKVNWHFGFALAAIGMGIGLAFFLFGSRHLSPVSSTVPSPLSKDERNVLLRKAAIWLGVAVVFYGIVGGTGSFTLNWAVIPITILGLIIPTAVLFRIKRDKELSDSEQSKVSGYIWFFVAAAVFWMIFDQAGSTMSTFAEKKTTDNVFGLNFPSSWFQSVNPLWVMALAPVFASLWLALARRKKEPTTTVKFSLAMLAIGVSFVVFASAMGLASDGAKVSPAWLLGIYMVQTMGELCLSPVGLSLTTKMAPQKYASQMLGVWFLAVTAGDCVTGLLSAAGVDLNGVGVILGEAVIAVLASAAVWMSRKRVEGLMGDVR</sequence>
<comment type="caution">
    <text evidence="10">The sequence shown here is derived from an EMBL/GenBank/DDBJ whole genome shotgun (WGS) entry which is preliminary data.</text>
</comment>
<feature type="transmembrane region" description="Helical" evidence="9">
    <location>
        <begin position="172"/>
        <end position="193"/>
    </location>
</feature>
<dbReference type="GO" id="GO:0071916">
    <property type="term" value="F:dipeptide transmembrane transporter activity"/>
    <property type="evidence" value="ECO:0007669"/>
    <property type="project" value="UniProtKB-ARBA"/>
</dbReference>
<dbReference type="RefSeq" id="WP_190132102.1">
    <property type="nucleotide sequence ID" value="NZ_BNBD01000013.1"/>
</dbReference>
<evidence type="ECO:0000256" key="9">
    <source>
        <dbReference type="SAM" id="Phobius"/>
    </source>
</evidence>
<dbReference type="FunFam" id="1.20.1250.20:FF:000017">
    <property type="entry name" value="Dipeptide and tripeptide permease A"/>
    <property type="match status" value="1"/>
</dbReference>
<dbReference type="PANTHER" id="PTHR23517">
    <property type="entry name" value="RESISTANCE PROTEIN MDTM, PUTATIVE-RELATED-RELATED"/>
    <property type="match status" value="1"/>
</dbReference>
<dbReference type="Pfam" id="PF00854">
    <property type="entry name" value="PTR2"/>
    <property type="match status" value="1"/>
</dbReference>
<reference evidence="10" key="1">
    <citation type="journal article" date="2014" name="Int. J. Syst. Evol. Microbiol.">
        <title>Complete genome sequence of Corynebacterium casei LMG S-19264T (=DSM 44701T), isolated from a smear-ripened cheese.</title>
        <authorList>
            <consortium name="US DOE Joint Genome Institute (JGI-PGF)"/>
            <person name="Walter F."/>
            <person name="Albersmeier A."/>
            <person name="Kalinowski J."/>
            <person name="Ruckert C."/>
        </authorList>
    </citation>
    <scope>NUCLEOTIDE SEQUENCE</scope>
    <source>
        <strain evidence="10">JCM 4059</strain>
    </source>
</reference>
<name>A0A919B7L7_9ACTN</name>
<feature type="transmembrane region" description="Helical" evidence="9">
    <location>
        <begin position="357"/>
        <end position="374"/>
    </location>
</feature>
<feature type="transmembrane region" description="Helical" evidence="9">
    <location>
        <begin position="479"/>
        <end position="499"/>
    </location>
</feature>
<feature type="transmembrane region" description="Helical" evidence="9">
    <location>
        <begin position="386"/>
        <end position="407"/>
    </location>
</feature>
<dbReference type="GO" id="GO:0042937">
    <property type="term" value="F:tripeptide transmembrane transporter activity"/>
    <property type="evidence" value="ECO:0007669"/>
    <property type="project" value="UniProtKB-ARBA"/>
</dbReference>
<keyword evidence="4" id="KW-1003">Cell membrane</keyword>
<feature type="transmembrane region" description="Helical" evidence="9">
    <location>
        <begin position="305"/>
        <end position="322"/>
    </location>
</feature>
<comment type="similarity">
    <text evidence="2">Belongs to the major facilitator superfamily. Proton-dependent oligopeptide transporter (POT/PTR) (TC 2.A.17) family.</text>
</comment>
<dbReference type="NCBIfam" id="TIGR00924">
    <property type="entry name" value="yjdL_sub1_fam"/>
    <property type="match status" value="1"/>
</dbReference>
<keyword evidence="7 9" id="KW-0472">Membrane</keyword>
<keyword evidence="11" id="KW-1185">Reference proteome</keyword>
<keyword evidence="5 9" id="KW-0812">Transmembrane</keyword>
<feature type="region of interest" description="Disordered" evidence="8">
    <location>
        <begin position="1"/>
        <end position="25"/>
    </location>
</feature>